<feature type="transmembrane region" description="Helical" evidence="7">
    <location>
        <begin position="31"/>
        <end position="53"/>
    </location>
</feature>
<feature type="transmembrane region" description="Helical" evidence="7">
    <location>
        <begin position="106"/>
        <end position="126"/>
    </location>
</feature>
<reference evidence="9 10" key="1">
    <citation type="submission" date="2019-07" db="EMBL/GenBank/DDBJ databases">
        <title>Whole genome shotgun sequence of Nocardia ninae NBRC 108245.</title>
        <authorList>
            <person name="Hosoyama A."/>
            <person name="Uohara A."/>
            <person name="Ohji S."/>
            <person name="Ichikawa N."/>
        </authorList>
    </citation>
    <scope>NUCLEOTIDE SEQUENCE [LARGE SCALE GENOMIC DNA]</scope>
    <source>
        <strain evidence="9 10">NBRC 108245</strain>
    </source>
</reference>
<evidence type="ECO:0000256" key="7">
    <source>
        <dbReference type="SAM" id="Phobius"/>
    </source>
</evidence>
<evidence type="ECO:0000256" key="1">
    <source>
        <dbReference type="ARBA" id="ARBA00004141"/>
    </source>
</evidence>
<evidence type="ECO:0000313" key="10">
    <source>
        <dbReference type="Proteomes" id="UP000321424"/>
    </source>
</evidence>
<dbReference type="Pfam" id="PF13727">
    <property type="entry name" value="CoA_binding_3"/>
    <property type="match status" value="1"/>
</dbReference>
<dbReference type="GO" id="GO:0016780">
    <property type="term" value="F:phosphotransferase activity, for other substituted phosphate groups"/>
    <property type="evidence" value="ECO:0007669"/>
    <property type="project" value="TreeGrafter"/>
</dbReference>
<evidence type="ECO:0000259" key="8">
    <source>
        <dbReference type="Pfam" id="PF02397"/>
    </source>
</evidence>
<dbReference type="InterPro" id="IPR003362">
    <property type="entry name" value="Bact_transf"/>
</dbReference>
<evidence type="ECO:0000256" key="2">
    <source>
        <dbReference type="ARBA" id="ARBA00006464"/>
    </source>
</evidence>
<comment type="caution">
    <text evidence="9">The sequence shown here is derived from an EMBL/GenBank/DDBJ whole genome shotgun (WGS) entry which is preliminary data.</text>
</comment>
<feature type="transmembrane region" description="Helical" evidence="7">
    <location>
        <begin position="68"/>
        <end position="85"/>
    </location>
</feature>
<evidence type="ECO:0000313" key="9">
    <source>
        <dbReference type="EMBL" id="GEM40398.1"/>
    </source>
</evidence>
<protein>
    <submittedName>
        <fullName evidence="9">Polyprenyl glycosylphosphotransferase</fullName>
    </submittedName>
</protein>
<dbReference type="InterPro" id="IPR017475">
    <property type="entry name" value="EPS_sugar_tfrase"/>
</dbReference>
<gene>
    <name evidence="9" type="ORF">NN4_49170</name>
</gene>
<keyword evidence="3 9" id="KW-0808">Transferase</keyword>
<evidence type="ECO:0000256" key="5">
    <source>
        <dbReference type="ARBA" id="ARBA00022989"/>
    </source>
</evidence>
<organism evidence="9 10">
    <name type="scientific">Nocardia ninae NBRC 108245</name>
    <dbReference type="NCBI Taxonomy" id="1210091"/>
    <lineage>
        <taxon>Bacteria</taxon>
        <taxon>Bacillati</taxon>
        <taxon>Actinomycetota</taxon>
        <taxon>Actinomycetes</taxon>
        <taxon>Mycobacteriales</taxon>
        <taxon>Nocardiaceae</taxon>
        <taxon>Nocardia</taxon>
    </lineage>
</organism>
<dbReference type="EMBL" id="BJXA01000036">
    <property type="protein sequence ID" value="GEM40398.1"/>
    <property type="molecule type" value="Genomic_DNA"/>
</dbReference>
<feature type="transmembrane region" description="Helical" evidence="7">
    <location>
        <begin position="132"/>
        <end position="151"/>
    </location>
</feature>
<dbReference type="RefSeq" id="WP_246181055.1">
    <property type="nucleotide sequence ID" value="NZ_BJXA01000036.1"/>
</dbReference>
<dbReference type="Proteomes" id="UP000321424">
    <property type="component" value="Unassembled WGS sequence"/>
</dbReference>
<keyword evidence="6 7" id="KW-0472">Membrane</keyword>
<evidence type="ECO:0000256" key="4">
    <source>
        <dbReference type="ARBA" id="ARBA00022692"/>
    </source>
</evidence>
<evidence type="ECO:0000256" key="6">
    <source>
        <dbReference type="ARBA" id="ARBA00023136"/>
    </source>
</evidence>
<dbReference type="Gene3D" id="3.40.50.720">
    <property type="entry name" value="NAD(P)-binding Rossmann-like Domain"/>
    <property type="match status" value="1"/>
</dbReference>
<dbReference type="Pfam" id="PF02397">
    <property type="entry name" value="Bac_transf"/>
    <property type="match status" value="1"/>
</dbReference>
<sequence>MRLDMHRPGVVFGPPPAVQRGRRRRAEYIRLLRATDLAAVCVAVLVAHLVPLFEPFEQSVADSLPGELLHVTMSLGLGLGWATALQVSDTRSPRVIGYGTEEYRRVLTATLYLFAVIAIASFVLRLDATREYFVVALPLGLVGLLGTRALCRKLATYYRLGALYPTSVLVVGNRAAAQAITSAFADDPTSSYRVIGVCTPTPVDTADLDIDAAGRRVPRVGDLRSVTEAVHRTRADAVVVTAGDVGEPDDFRRLAWDLEALGVELIVAPGLVDVAEHRLTRRSVSDMTMLHIGKPRHPRTRSLGKTTFDLSFALLAIMVTAPTLLAIALLIKLTSPGPVFYRAERIGLHGKPFPMIKFRSMYADADKHVGVLIEEAGGNPVFFKLQNDPRITPLGRVLRKYSLDELPQFFNVLRREMSVVGPRPQVRREVDTYDAVMRRRLLVKPGITGLWQVSGRSDLPPEKAMRLDLFYVDNWSMRLDLMILAKTITTVTSGHGAY</sequence>
<dbReference type="GO" id="GO:0016020">
    <property type="term" value="C:membrane"/>
    <property type="evidence" value="ECO:0007669"/>
    <property type="project" value="UniProtKB-SubCell"/>
</dbReference>
<keyword evidence="4 7" id="KW-0812">Transmembrane</keyword>
<dbReference type="PANTHER" id="PTHR30576">
    <property type="entry name" value="COLANIC BIOSYNTHESIS UDP-GLUCOSE LIPID CARRIER TRANSFERASE"/>
    <property type="match status" value="1"/>
</dbReference>
<proteinExistence type="inferred from homology"/>
<feature type="domain" description="Bacterial sugar transferase" evidence="8">
    <location>
        <begin position="305"/>
        <end position="492"/>
    </location>
</feature>
<keyword evidence="10" id="KW-1185">Reference proteome</keyword>
<name>A0A511MJT0_9NOCA</name>
<feature type="transmembrane region" description="Helical" evidence="7">
    <location>
        <begin position="310"/>
        <end position="331"/>
    </location>
</feature>
<accession>A0A511MJT0</accession>
<comment type="subcellular location">
    <subcellularLocation>
        <location evidence="1">Membrane</location>
        <topology evidence="1">Multi-pass membrane protein</topology>
    </subcellularLocation>
</comment>
<evidence type="ECO:0000256" key="3">
    <source>
        <dbReference type="ARBA" id="ARBA00022679"/>
    </source>
</evidence>
<dbReference type="AlphaFoldDB" id="A0A511MJT0"/>
<dbReference type="NCBIfam" id="TIGR03025">
    <property type="entry name" value="EPS_sugtrans"/>
    <property type="match status" value="1"/>
</dbReference>
<keyword evidence="5 7" id="KW-1133">Transmembrane helix</keyword>
<dbReference type="PANTHER" id="PTHR30576:SF10">
    <property type="entry name" value="SLL5057 PROTEIN"/>
    <property type="match status" value="1"/>
</dbReference>
<comment type="similarity">
    <text evidence="2">Belongs to the bacterial sugar transferase family.</text>
</comment>